<name>A0A1Q9DF70_SYMMI</name>
<dbReference type="InterPro" id="IPR020846">
    <property type="entry name" value="MFS_dom"/>
</dbReference>
<dbReference type="PROSITE" id="PS50850">
    <property type="entry name" value="MFS"/>
    <property type="match status" value="1"/>
</dbReference>
<dbReference type="InterPro" id="IPR050930">
    <property type="entry name" value="MFS_Vesicular_Transporter"/>
</dbReference>
<keyword evidence="4 7" id="KW-1133">Transmembrane helix</keyword>
<feature type="transmembrane region" description="Helical" evidence="7">
    <location>
        <begin position="644"/>
        <end position="669"/>
    </location>
</feature>
<feature type="transmembrane region" description="Helical" evidence="7">
    <location>
        <begin position="434"/>
        <end position="454"/>
    </location>
</feature>
<dbReference type="OrthoDB" id="431755at2759"/>
<feature type="transmembrane region" description="Helical" evidence="7">
    <location>
        <begin position="298"/>
        <end position="321"/>
    </location>
</feature>
<feature type="transmembrane region" description="Helical" evidence="7">
    <location>
        <begin position="541"/>
        <end position="562"/>
    </location>
</feature>
<reference evidence="9 10" key="1">
    <citation type="submission" date="2016-02" db="EMBL/GenBank/DDBJ databases">
        <title>Genome analysis of coral dinoflagellate symbionts highlights evolutionary adaptations to a symbiotic lifestyle.</title>
        <authorList>
            <person name="Aranda M."/>
            <person name="Li Y."/>
            <person name="Liew Y.J."/>
            <person name="Baumgarten S."/>
            <person name="Simakov O."/>
            <person name="Wilson M."/>
            <person name="Piel J."/>
            <person name="Ashoor H."/>
            <person name="Bougouffa S."/>
            <person name="Bajic V.B."/>
            <person name="Ryu T."/>
            <person name="Ravasi T."/>
            <person name="Bayer T."/>
            <person name="Micklem G."/>
            <person name="Kim H."/>
            <person name="Bhak J."/>
            <person name="Lajeunesse T.C."/>
            <person name="Voolstra C.R."/>
        </authorList>
    </citation>
    <scope>NUCLEOTIDE SEQUENCE [LARGE SCALE GENOMIC DNA]</scope>
    <source>
        <strain evidence="9 10">CCMP2467</strain>
    </source>
</reference>
<feature type="transmembrane region" description="Helical" evidence="7">
    <location>
        <begin position="602"/>
        <end position="624"/>
    </location>
</feature>
<dbReference type="PANTHER" id="PTHR23506:SF26">
    <property type="entry name" value="MFS-TYPE TRANSPORTER SLC18B1"/>
    <property type="match status" value="1"/>
</dbReference>
<keyword evidence="10" id="KW-1185">Reference proteome</keyword>
<evidence type="ECO:0000313" key="10">
    <source>
        <dbReference type="Proteomes" id="UP000186817"/>
    </source>
</evidence>
<dbReference type="Gene3D" id="1.20.1250.20">
    <property type="entry name" value="MFS general substrate transporter like domains"/>
    <property type="match status" value="1"/>
</dbReference>
<accession>A0A1Q9DF70</accession>
<protein>
    <submittedName>
        <fullName evidence="9">MFS-type transporter SLC18B1</fullName>
    </submittedName>
</protein>
<dbReference type="Pfam" id="PF07690">
    <property type="entry name" value="MFS_1"/>
    <property type="match status" value="1"/>
</dbReference>
<dbReference type="AlphaFoldDB" id="A0A1Q9DF70"/>
<feature type="transmembrane region" description="Helical" evidence="7">
    <location>
        <begin position="504"/>
        <end position="521"/>
    </location>
</feature>
<feature type="domain" description="Major facilitator superfamily (MFS) profile" evidence="8">
    <location>
        <begin position="298"/>
        <end position="699"/>
    </location>
</feature>
<evidence type="ECO:0000256" key="3">
    <source>
        <dbReference type="ARBA" id="ARBA00022692"/>
    </source>
</evidence>
<dbReference type="Proteomes" id="UP000186817">
    <property type="component" value="Unassembled WGS sequence"/>
</dbReference>
<organism evidence="9 10">
    <name type="scientific">Symbiodinium microadriaticum</name>
    <name type="common">Dinoflagellate</name>
    <name type="synonym">Zooxanthella microadriatica</name>
    <dbReference type="NCBI Taxonomy" id="2951"/>
    <lineage>
        <taxon>Eukaryota</taxon>
        <taxon>Sar</taxon>
        <taxon>Alveolata</taxon>
        <taxon>Dinophyceae</taxon>
        <taxon>Suessiales</taxon>
        <taxon>Symbiodiniaceae</taxon>
        <taxon>Symbiodinium</taxon>
    </lineage>
</organism>
<dbReference type="GO" id="GO:0016020">
    <property type="term" value="C:membrane"/>
    <property type="evidence" value="ECO:0007669"/>
    <property type="project" value="UniProtKB-SubCell"/>
</dbReference>
<evidence type="ECO:0000256" key="7">
    <source>
        <dbReference type="SAM" id="Phobius"/>
    </source>
</evidence>
<evidence type="ECO:0000259" key="8">
    <source>
        <dbReference type="PROSITE" id="PS50850"/>
    </source>
</evidence>
<feature type="transmembrane region" description="Helical" evidence="7">
    <location>
        <begin position="398"/>
        <end position="422"/>
    </location>
</feature>
<feature type="transmembrane region" description="Helical" evidence="7">
    <location>
        <begin position="333"/>
        <end position="357"/>
    </location>
</feature>
<evidence type="ECO:0000313" key="9">
    <source>
        <dbReference type="EMBL" id="OLP93730.1"/>
    </source>
</evidence>
<gene>
    <name evidence="9" type="primary">SLC18B1</name>
    <name evidence="9" type="ORF">AK812_SmicGene24346</name>
</gene>
<dbReference type="GO" id="GO:0022857">
    <property type="term" value="F:transmembrane transporter activity"/>
    <property type="evidence" value="ECO:0007669"/>
    <property type="project" value="InterPro"/>
</dbReference>
<comment type="caution">
    <text evidence="9">The sequence shown here is derived from an EMBL/GenBank/DDBJ whole genome shotgun (WGS) entry which is preliminary data.</text>
</comment>
<feature type="region of interest" description="Disordered" evidence="6">
    <location>
        <begin position="146"/>
        <end position="165"/>
    </location>
</feature>
<evidence type="ECO:0000256" key="5">
    <source>
        <dbReference type="ARBA" id="ARBA00023136"/>
    </source>
</evidence>
<dbReference type="PANTHER" id="PTHR23506">
    <property type="entry name" value="GH10249P"/>
    <property type="match status" value="1"/>
</dbReference>
<keyword evidence="2" id="KW-0813">Transport</keyword>
<evidence type="ECO:0000256" key="6">
    <source>
        <dbReference type="SAM" id="MobiDB-lite"/>
    </source>
</evidence>
<proteinExistence type="predicted"/>
<sequence length="715" mass="75820">MLLLNSFRPRGVYLGMPCRSEMQMLEHENDYYQDCEPSMATRESVREDQFIYKNLPEDVQLSDKNPEMLEPGKSSAINTEDMKDSYGASAEKMAEDATYGVTAKVALKGGRASVWWRLVPIQDRLHVDAECISRAKVENEYGVAVSPEPAPGPGPAAAAEEEGPSVRLGETECQKGTQRPLVGGTLPGTAETGGGRHGRVTWEYEWKDHFSAYDGDCQSYIERKYQEFLKGGRTQGFEARRLRGFQADDQQEGKVSFGCTAGLDGAMSAVEVSSAPGQGEGSTCGEEEFTPPPHRDRIFALIVIGTFCGQLGLSIIAPFFPAEAKEKGVQGTALGWIFSIFELATMVGTPITTRLLVRSGSKPILVAGNFLGGIANILNGLCWYVGDGAPFIVCCLLLRVVAGFAFSFESTAGYSLLSALFGQNVSTATGILEGVNGLAMILGPIVGSSLYSLAGGDSHLGYVLPFVILGLVELLFSFLTALLLPKLPSPPQNQPSLFNFSPKVLLACVNCVVSGIALGFLNPTLQPHLSAAPLHYSVQMVGLVLSAACGSYALVAVGVGALDDWAKGSIGPQLMALGALLSGISYLMLAPLPLQIGGQELMLTPALCWSSTMVLGIGVAFGLIPVYKQLISCALHEVPQERELAASSLFTIAMATGAFLGPTLGGLLLELVGARTAYSSTGILEVALAIVLFFVAMTPAFRQANTARSPLLGSA</sequence>
<dbReference type="SUPFAM" id="SSF103473">
    <property type="entry name" value="MFS general substrate transporter"/>
    <property type="match status" value="1"/>
</dbReference>
<feature type="transmembrane region" description="Helical" evidence="7">
    <location>
        <begin position="574"/>
        <end position="596"/>
    </location>
</feature>
<evidence type="ECO:0000256" key="2">
    <source>
        <dbReference type="ARBA" id="ARBA00022448"/>
    </source>
</evidence>
<feature type="region of interest" description="Disordered" evidence="6">
    <location>
        <begin position="172"/>
        <end position="195"/>
    </location>
</feature>
<feature type="transmembrane region" description="Helical" evidence="7">
    <location>
        <begin position="364"/>
        <end position="386"/>
    </location>
</feature>
<dbReference type="InterPro" id="IPR011701">
    <property type="entry name" value="MFS"/>
</dbReference>
<keyword evidence="3 7" id="KW-0812">Transmembrane</keyword>
<comment type="subcellular location">
    <subcellularLocation>
        <location evidence="1">Membrane</location>
        <topology evidence="1">Multi-pass membrane protein</topology>
    </subcellularLocation>
</comment>
<dbReference type="EMBL" id="LSRX01000571">
    <property type="protein sequence ID" value="OLP93730.1"/>
    <property type="molecule type" value="Genomic_DNA"/>
</dbReference>
<keyword evidence="5 7" id="KW-0472">Membrane</keyword>
<evidence type="ECO:0000256" key="1">
    <source>
        <dbReference type="ARBA" id="ARBA00004141"/>
    </source>
</evidence>
<evidence type="ECO:0000256" key="4">
    <source>
        <dbReference type="ARBA" id="ARBA00022989"/>
    </source>
</evidence>
<feature type="transmembrane region" description="Helical" evidence="7">
    <location>
        <begin position="460"/>
        <end position="484"/>
    </location>
</feature>
<dbReference type="InterPro" id="IPR036259">
    <property type="entry name" value="MFS_trans_sf"/>
</dbReference>
<feature type="transmembrane region" description="Helical" evidence="7">
    <location>
        <begin position="681"/>
        <end position="701"/>
    </location>
</feature>